<sequence>MNCLTDLPSPDCPCRFDLPPRMTSHCHLRDDFAGLVAAVDDLQTWKCPFHRNSLNLTGWPIATRCSPCLRWNRCCSMKPPRTEAPHGSLWKHFYHCGNFRRFRHRCWSSAAGSQSSTGAPSDHYS</sequence>
<proteinExistence type="predicted"/>
<evidence type="ECO:0000313" key="1">
    <source>
        <dbReference type="EMBL" id="CAG6463121.1"/>
    </source>
</evidence>
<protein>
    <submittedName>
        <fullName evidence="1">(northern house mosquito) hypothetical protein</fullName>
    </submittedName>
</protein>
<reference evidence="1" key="1">
    <citation type="submission" date="2021-05" db="EMBL/GenBank/DDBJ databases">
        <authorList>
            <person name="Alioto T."/>
            <person name="Alioto T."/>
            <person name="Gomez Garrido J."/>
        </authorList>
    </citation>
    <scope>NUCLEOTIDE SEQUENCE</scope>
</reference>
<dbReference type="EMBL" id="HBUE01047378">
    <property type="protein sequence ID" value="CAG6463121.1"/>
    <property type="molecule type" value="Transcribed_RNA"/>
</dbReference>
<accession>A0A8D8F997</accession>
<name>A0A8D8F997_CULPI</name>
<organism evidence="1">
    <name type="scientific">Culex pipiens</name>
    <name type="common">House mosquito</name>
    <dbReference type="NCBI Taxonomy" id="7175"/>
    <lineage>
        <taxon>Eukaryota</taxon>
        <taxon>Metazoa</taxon>
        <taxon>Ecdysozoa</taxon>
        <taxon>Arthropoda</taxon>
        <taxon>Hexapoda</taxon>
        <taxon>Insecta</taxon>
        <taxon>Pterygota</taxon>
        <taxon>Neoptera</taxon>
        <taxon>Endopterygota</taxon>
        <taxon>Diptera</taxon>
        <taxon>Nematocera</taxon>
        <taxon>Culicoidea</taxon>
        <taxon>Culicidae</taxon>
        <taxon>Culicinae</taxon>
        <taxon>Culicini</taxon>
        <taxon>Culex</taxon>
        <taxon>Culex</taxon>
    </lineage>
</organism>
<dbReference type="AlphaFoldDB" id="A0A8D8F997"/>